<dbReference type="Gene3D" id="3.40.50.150">
    <property type="entry name" value="Vaccinia Virus protein VP39"/>
    <property type="match status" value="1"/>
</dbReference>
<dbReference type="InterPro" id="IPR029063">
    <property type="entry name" value="SAM-dependent_MTases_sf"/>
</dbReference>
<dbReference type="AlphaFoldDB" id="A0A382R0S2"/>
<sequence>MDRPEQELEERKRKEVEFHNNQRLVTDDIHVADTRWSPEMEETIKTNPLWANMKYYSIERKSRNFVLGWFDDNCKDKEILDYCCGNGDDSIYLAELGAKRVTGIDLSDVSVDNCRALARKKGLSDKISFEVRDAEKTEFEDDSFDVITEYGCLHHLDLDHAMPELARILRPDGKMICTETLGHNVFIHLYRKMTPHLRTEWETEHIIKRHHFAKIRRHFGRVELHFYHVFTLFGVPFRLTPVFYPLLSFLEVLDGVLLAIPFIRWQAWQTVFVLSEPRKAG</sequence>
<evidence type="ECO:0000313" key="2">
    <source>
        <dbReference type="EMBL" id="SVC90678.1"/>
    </source>
</evidence>
<accession>A0A382R0S2</accession>
<dbReference type="EMBL" id="UINC01117916">
    <property type="protein sequence ID" value="SVC90678.1"/>
    <property type="molecule type" value="Genomic_DNA"/>
</dbReference>
<protein>
    <recommendedName>
        <fullName evidence="1">Methyltransferase domain-containing protein</fullName>
    </recommendedName>
</protein>
<dbReference type="SUPFAM" id="SSF53335">
    <property type="entry name" value="S-adenosyl-L-methionine-dependent methyltransferases"/>
    <property type="match status" value="1"/>
</dbReference>
<proteinExistence type="predicted"/>
<dbReference type="InterPro" id="IPR041698">
    <property type="entry name" value="Methyltransf_25"/>
</dbReference>
<feature type="domain" description="Methyltransferase" evidence="1">
    <location>
        <begin position="79"/>
        <end position="173"/>
    </location>
</feature>
<evidence type="ECO:0000259" key="1">
    <source>
        <dbReference type="Pfam" id="PF13649"/>
    </source>
</evidence>
<dbReference type="Pfam" id="PF13649">
    <property type="entry name" value="Methyltransf_25"/>
    <property type="match status" value="1"/>
</dbReference>
<dbReference type="PANTHER" id="PTHR43591">
    <property type="entry name" value="METHYLTRANSFERASE"/>
    <property type="match status" value="1"/>
</dbReference>
<reference evidence="2" key="1">
    <citation type="submission" date="2018-05" db="EMBL/GenBank/DDBJ databases">
        <authorList>
            <person name="Lanie J.A."/>
            <person name="Ng W.-L."/>
            <person name="Kazmierczak K.M."/>
            <person name="Andrzejewski T.M."/>
            <person name="Davidsen T.M."/>
            <person name="Wayne K.J."/>
            <person name="Tettelin H."/>
            <person name="Glass J.I."/>
            <person name="Rusch D."/>
            <person name="Podicherti R."/>
            <person name="Tsui H.-C.T."/>
            <person name="Winkler M.E."/>
        </authorList>
    </citation>
    <scope>NUCLEOTIDE SEQUENCE</scope>
</reference>
<dbReference type="CDD" id="cd02440">
    <property type="entry name" value="AdoMet_MTases"/>
    <property type="match status" value="1"/>
</dbReference>
<gene>
    <name evidence="2" type="ORF">METZ01_LOCUS343532</name>
</gene>
<name>A0A382R0S2_9ZZZZ</name>
<organism evidence="2">
    <name type="scientific">marine metagenome</name>
    <dbReference type="NCBI Taxonomy" id="408172"/>
    <lineage>
        <taxon>unclassified sequences</taxon>
        <taxon>metagenomes</taxon>
        <taxon>ecological metagenomes</taxon>
    </lineage>
</organism>